<accession>A0A453JE43</accession>
<dbReference type="Proteomes" id="UP000015105">
    <property type="component" value="Chromosome 4D"/>
</dbReference>
<evidence type="ECO:0008006" key="3">
    <source>
        <dbReference type="Google" id="ProtNLM"/>
    </source>
</evidence>
<reference evidence="1" key="4">
    <citation type="submission" date="2019-03" db="UniProtKB">
        <authorList>
            <consortium name="EnsemblPlants"/>
        </authorList>
    </citation>
    <scope>IDENTIFICATION</scope>
</reference>
<proteinExistence type="predicted"/>
<dbReference type="SUPFAM" id="SSF56219">
    <property type="entry name" value="DNase I-like"/>
    <property type="match status" value="1"/>
</dbReference>
<reference evidence="1" key="3">
    <citation type="journal article" date="2017" name="Nature">
        <title>Genome sequence of the progenitor of the wheat D genome Aegilops tauschii.</title>
        <authorList>
            <person name="Luo M.C."/>
            <person name="Gu Y.Q."/>
            <person name="Puiu D."/>
            <person name="Wang H."/>
            <person name="Twardziok S.O."/>
            <person name="Deal K.R."/>
            <person name="Huo N."/>
            <person name="Zhu T."/>
            <person name="Wang L."/>
            <person name="Wang Y."/>
            <person name="McGuire P.E."/>
            <person name="Liu S."/>
            <person name="Long H."/>
            <person name="Ramasamy R.K."/>
            <person name="Rodriguez J.C."/>
            <person name="Van S.L."/>
            <person name="Yuan L."/>
            <person name="Wang Z."/>
            <person name="Xia Z."/>
            <person name="Xiao L."/>
            <person name="Anderson O.D."/>
            <person name="Ouyang S."/>
            <person name="Liang Y."/>
            <person name="Zimin A.V."/>
            <person name="Pertea G."/>
            <person name="Qi P."/>
            <person name="Bennetzen J.L."/>
            <person name="Dai X."/>
            <person name="Dawson M.W."/>
            <person name="Muller H.G."/>
            <person name="Kugler K."/>
            <person name="Rivarola-Duarte L."/>
            <person name="Spannagl M."/>
            <person name="Mayer K.F.X."/>
            <person name="Lu F.H."/>
            <person name="Bevan M.W."/>
            <person name="Leroy P."/>
            <person name="Li P."/>
            <person name="You F.M."/>
            <person name="Sun Q."/>
            <person name="Liu Z."/>
            <person name="Lyons E."/>
            <person name="Wicker T."/>
            <person name="Salzberg S.L."/>
            <person name="Devos K.M."/>
            <person name="Dvorak J."/>
        </authorList>
    </citation>
    <scope>NUCLEOTIDE SEQUENCE [LARGE SCALE GENOMIC DNA]</scope>
    <source>
        <strain evidence="1">cv. AL8/78</strain>
    </source>
</reference>
<reference evidence="2" key="2">
    <citation type="journal article" date="2017" name="Nat. Plants">
        <title>The Aegilops tauschii genome reveals multiple impacts of transposons.</title>
        <authorList>
            <person name="Zhao G."/>
            <person name="Zou C."/>
            <person name="Li K."/>
            <person name="Wang K."/>
            <person name="Li T."/>
            <person name="Gao L."/>
            <person name="Zhang X."/>
            <person name="Wang H."/>
            <person name="Yang Z."/>
            <person name="Liu X."/>
            <person name="Jiang W."/>
            <person name="Mao L."/>
            <person name="Kong X."/>
            <person name="Jiao Y."/>
            <person name="Jia J."/>
        </authorList>
    </citation>
    <scope>NUCLEOTIDE SEQUENCE [LARGE SCALE GENOMIC DNA]</scope>
    <source>
        <strain evidence="2">cv. AL8/78</strain>
    </source>
</reference>
<dbReference type="PANTHER" id="PTHR33710">
    <property type="entry name" value="BNAC02G09200D PROTEIN"/>
    <property type="match status" value="1"/>
</dbReference>
<reference evidence="2" key="1">
    <citation type="journal article" date="2014" name="Science">
        <title>Ancient hybridizations among the ancestral genomes of bread wheat.</title>
        <authorList>
            <consortium name="International Wheat Genome Sequencing Consortium,"/>
            <person name="Marcussen T."/>
            <person name="Sandve S.R."/>
            <person name="Heier L."/>
            <person name="Spannagl M."/>
            <person name="Pfeifer M."/>
            <person name="Jakobsen K.S."/>
            <person name="Wulff B.B."/>
            <person name="Steuernagel B."/>
            <person name="Mayer K.F."/>
            <person name="Olsen O.A."/>
        </authorList>
    </citation>
    <scope>NUCLEOTIDE SEQUENCE [LARGE SCALE GENOMIC DNA]</scope>
    <source>
        <strain evidence="2">cv. AL8/78</strain>
    </source>
</reference>
<dbReference type="AlphaFoldDB" id="A0A453JE43"/>
<dbReference type="STRING" id="200361.A0A453JE43"/>
<dbReference type="Gene3D" id="3.60.10.10">
    <property type="entry name" value="Endonuclease/exonuclease/phosphatase"/>
    <property type="match status" value="1"/>
</dbReference>
<protein>
    <recommendedName>
        <fullName evidence="3">Endonuclease/exonuclease/phosphatase domain-containing protein</fullName>
    </recommendedName>
</protein>
<reference evidence="1" key="5">
    <citation type="journal article" date="2021" name="G3 (Bethesda)">
        <title>Aegilops tauschii genome assembly Aet v5.0 features greater sequence contiguity and improved annotation.</title>
        <authorList>
            <person name="Wang L."/>
            <person name="Zhu T."/>
            <person name="Rodriguez J.C."/>
            <person name="Deal K.R."/>
            <person name="Dubcovsky J."/>
            <person name="McGuire P.E."/>
            <person name="Lux T."/>
            <person name="Spannagl M."/>
            <person name="Mayer K.F.X."/>
            <person name="Baldrich P."/>
            <person name="Meyers B.C."/>
            <person name="Huo N."/>
            <person name="Gu Y.Q."/>
            <person name="Zhou H."/>
            <person name="Devos K.M."/>
            <person name="Bennetzen J.L."/>
            <person name="Unver T."/>
            <person name="Budak H."/>
            <person name="Gulick P.J."/>
            <person name="Galiba G."/>
            <person name="Kalapos B."/>
            <person name="Nelson D.R."/>
            <person name="Li P."/>
            <person name="You F.M."/>
            <person name="Luo M.C."/>
            <person name="Dvorak J."/>
        </authorList>
    </citation>
    <scope>NUCLEOTIDE SEQUENCE [LARGE SCALE GENOMIC DNA]</scope>
    <source>
        <strain evidence="1">cv. AL8/78</strain>
    </source>
</reference>
<dbReference type="PANTHER" id="PTHR33710:SF48">
    <property type="entry name" value="OS02G0307075 PROTEIN"/>
    <property type="match status" value="1"/>
</dbReference>
<dbReference type="EnsemblPlants" id="AET4Gv20884100.2">
    <property type="protein sequence ID" value="AET4Gv20884100.2"/>
    <property type="gene ID" value="AET4Gv20884100"/>
</dbReference>
<name>A0A453JE43_AEGTS</name>
<dbReference type="Gramene" id="AET4Gv20884100.2">
    <property type="protein sequence ID" value="AET4Gv20884100.2"/>
    <property type="gene ID" value="AET4Gv20884100"/>
</dbReference>
<organism evidence="1 2">
    <name type="scientific">Aegilops tauschii subsp. strangulata</name>
    <name type="common">Goatgrass</name>
    <dbReference type="NCBI Taxonomy" id="200361"/>
    <lineage>
        <taxon>Eukaryota</taxon>
        <taxon>Viridiplantae</taxon>
        <taxon>Streptophyta</taxon>
        <taxon>Embryophyta</taxon>
        <taxon>Tracheophyta</taxon>
        <taxon>Spermatophyta</taxon>
        <taxon>Magnoliopsida</taxon>
        <taxon>Liliopsida</taxon>
        <taxon>Poales</taxon>
        <taxon>Poaceae</taxon>
        <taxon>BOP clade</taxon>
        <taxon>Pooideae</taxon>
        <taxon>Triticodae</taxon>
        <taxon>Triticeae</taxon>
        <taxon>Triticinae</taxon>
        <taxon>Aegilops</taxon>
    </lineage>
</organism>
<dbReference type="InterPro" id="IPR036691">
    <property type="entry name" value="Endo/exonu/phosph_ase_sf"/>
</dbReference>
<evidence type="ECO:0000313" key="1">
    <source>
        <dbReference type="EnsemblPlants" id="AET4Gv20884100.2"/>
    </source>
</evidence>
<sequence>MTDSTDWLVVGDFNFMRYSDNRNRAGGNVQDMLSFNDAIRAQALVEIPLKGRNFTWSNMQQAPLLDKLDWAFSSESWTLQYPNTLAIPLAKPISDHCPCVFKVGTAIPKSTIFRF</sequence>
<keyword evidence="2" id="KW-1185">Reference proteome</keyword>
<evidence type="ECO:0000313" key="2">
    <source>
        <dbReference type="Proteomes" id="UP000015105"/>
    </source>
</evidence>